<dbReference type="EMBL" id="CP013011">
    <property type="protein sequence ID" value="ALL01652.1"/>
    <property type="molecule type" value="Genomic_DNA"/>
</dbReference>
<evidence type="ECO:0000313" key="1">
    <source>
        <dbReference type="EMBL" id="ALL01652.1"/>
    </source>
</evidence>
<accession>A0A0P0N4F8</accession>
<protein>
    <submittedName>
        <fullName evidence="1">Uncharacterized protein</fullName>
    </submittedName>
</protein>
<dbReference type="GeneID" id="26099948"/>
<evidence type="ECO:0000313" key="2">
    <source>
        <dbReference type="EMBL" id="OWJ55115.1"/>
    </source>
</evidence>
<reference evidence="1 3" key="1">
    <citation type="submission" date="2015-10" db="EMBL/GenBank/DDBJ databases">
        <title>Complete genome sequence of hyperthermophilic archaeon Pyrodictium delaneyi Su06.</title>
        <authorList>
            <person name="Jung J.-H."/>
            <person name="Lin J."/>
            <person name="Holden J.F."/>
            <person name="Park C.-S."/>
        </authorList>
    </citation>
    <scope>NUCLEOTIDE SEQUENCE [LARGE SCALE GENOMIC DNA]</scope>
    <source>
        <strain evidence="1 3">Su06</strain>
    </source>
</reference>
<dbReference type="OrthoDB" id="14758at2157"/>
<organism evidence="1 3">
    <name type="scientific">Pyrodictium delaneyi</name>
    <dbReference type="NCBI Taxonomy" id="1273541"/>
    <lineage>
        <taxon>Archaea</taxon>
        <taxon>Thermoproteota</taxon>
        <taxon>Thermoprotei</taxon>
        <taxon>Desulfurococcales</taxon>
        <taxon>Pyrodictiaceae</taxon>
        <taxon>Pyrodictium</taxon>
    </lineage>
</organism>
<dbReference type="Proteomes" id="UP000058613">
    <property type="component" value="Chromosome"/>
</dbReference>
<evidence type="ECO:0000313" key="3">
    <source>
        <dbReference type="Proteomes" id="UP000058613"/>
    </source>
</evidence>
<dbReference type="EMBL" id="NCQP01000002">
    <property type="protein sequence ID" value="OWJ55115.1"/>
    <property type="molecule type" value="Genomic_DNA"/>
</dbReference>
<gene>
    <name evidence="2" type="ORF">Pdsh_05375</name>
    <name evidence="1" type="ORF">Pyrde_1609</name>
</gene>
<proteinExistence type="predicted"/>
<reference evidence="2 4" key="2">
    <citation type="submission" date="2017-05" db="EMBL/GenBank/DDBJ databases">
        <title>The draft genome of the hyperthermophilic archaeon 'Pyrodictium delaneyi strain Hulk', an iron and nitrate reducer, reveals the capacity for sulfate reduction.</title>
        <authorList>
            <person name="Demey L.M."/>
            <person name="Miller C."/>
            <person name="Manzella M."/>
            <person name="Reguera G."/>
            <person name="Kashefi K."/>
        </authorList>
    </citation>
    <scope>NUCLEOTIDE SEQUENCE [LARGE SCALE GENOMIC DNA]</scope>
    <source>
        <strain evidence="2 4">Hulk</strain>
    </source>
</reference>
<keyword evidence="4" id="KW-1185">Reference proteome</keyword>
<dbReference type="RefSeq" id="WP_055409790.1">
    <property type="nucleotide sequence ID" value="NZ_CP013011.1"/>
</dbReference>
<dbReference type="STRING" id="1273541.Pyrde_1609"/>
<dbReference type="KEGG" id="pdl:Pyrde_1609"/>
<sequence>MPPKWLTTETLIKLVKRMRERWPDAEVERIVQKRSKQILYIRIGGKMVKLIVYRDGRVRAFGEPEGVALALRNIAERVLGVGEHRAPEG</sequence>
<name>A0A0P0N4F8_9CREN</name>
<dbReference type="AlphaFoldDB" id="A0A0P0N4F8"/>
<evidence type="ECO:0000313" key="4">
    <source>
        <dbReference type="Proteomes" id="UP000196694"/>
    </source>
</evidence>
<dbReference type="Proteomes" id="UP000196694">
    <property type="component" value="Unassembled WGS sequence"/>
</dbReference>